<keyword evidence="3" id="KW-0479">Metal-binding</keyword>
<dbReference type="InterPro" id="IPR043461">
    <property type="entry name" value="LpxH-like"/>
</dbReference>
<dbReference type="InterPro" id="IPR029052">
    <property type="entry name" value="Metallo-depent_PP-like"/>
</dbReference>
<name>A0A5P8P246_9BACT</name>
<dbReference type="GO" id="GO:0009245">
    <property type="term" value="P:lipid A biosynthetic process"/>
    <property type="evidence" value="ECO:0007669"/>
    <property type="project" value="TreeGrafter"/>
</dbReference>
<dbReference type="RefSeq" id="WP_152307701.1">
    <property type="nucleotide sequence ID" value="NZ_CP043617.1"/>
</dbReference>
<dbReference type="Gene3D" id="3.60.21.10">
    <property type="match status" value="1"/>
</dbReference>
<keyword evidence="6" id="KW-0812">Transmembrane</keyword>
<keyword evidence="9" id="KW-1185">Reference proteome</keyword>
<dbReference type="GO" id="GO:0008758">
    <property type="term" value="F:UDP-2,3-diacylglucosamine hydrolase activity"/>
    <property type="evidence" value="ECO:0007669"/>
    <property type="project" value="TreeGrafter"/>
</dbReference>
<evidence type="ECO:0000256" key="4">
    <source>
        <dbReference type="ARBA" id="ARBA00023136"/>
    </source>
</evidence>
<feature type="transmembrane region" description="Helical" evidence="6">
    <location>
        <begin position="138"/>
        <end position="155"/>
    </location>
</feature>
<gene>
    <name evidence="8" type="ORF">FJR48_08420</name>
</gene>
<dbReference type="PANTHER" id="PTHR34990">
    <property type="entry name" value="UDP-2,3-DIACYLGLUCOSAMINE HYDROLASE-RELATED"/>
    <property type="match status" value="1"/>
</dbReference>
<feature type="domain" description="Calcineurin-like phosphoesterase" evidence="7">
    <location>
        <begin position="10"/>
        <end position="197"/>
    </location>
</feature>
<protein>
    <submittedName>
        <fullName evidence="8">UDP-2,3-diacylglucosamine diphosphatase</fullName>
    </submittedName>
</protein>
<evidence type="ECO:0000256" key="2">
    <source>
        <dbReference type="ARBA" id="ARBA00022519"/>
    </source>
</evidence>
<evidence type="ECO:0000313" key="9">
    <source>
        <dbReference type="Proteomes" id="UP000326944"/>
    </source>
</evidence>
<dbReference type="OrthoDB" id="270739at2"/>
<keyword evidence="2" id="KW-0997">Cell inner membrane</keyword>
<accession>A0A5P8P246</accession>
<evidence type="ECO:0000256" key="6">
    <source>
        <dbReference type="SAM" id="Phobius"/>
    </source>
</evidence>
<dbReference type="InterPro" id="IPR004843">
    <property type="entry name" value="Calcineurin-like_PHP"/>
</dbReference>
<dbReference type="CDD" id="cd07398">
    <property type="entry name" value="MPP_YbbF-LpxH"/>
    <property type="match status" value="1"/>
</dbReference>
<dbReference type="EMBL" id="CP043617">
    <property type="protein sequence ID" value="QFR49754.1"/>
    <property type="molecule type" value="Genomic_DNA"/>
</dbReference>
<dbReference type="Proteomes" id="UP000326944">
    <property type="component" value="Chromosome"/>
</dbReference>
<keyword evidence="1" id="KW-1003">Cell membrane</keyword>
<dbReference type="Pfam" id="PF00149">
    <property type="entry name" value="Metallophos"/>
    <property type="match status" value="1"/>
</dbReference>
<evidence type="ECO:0000256" key="1">
    <source>
        <dbReference type="ARBA" id="ARBA00022475"/>
    </source>
</evidence>
<dbReference type="KEGG" id="sulg:FJR48_08420"/>
<dbReference type="GO" id="GO:0016020">
    <property type="term" value="C:membrane"/>
    <property type="evidence" value="ECO:0007669"/>
    <property type="project" value="GOC"/>
</dbReference>
<keyword evidence="5" id="KW-0464">Manganese</keyword>
<dbReference type="GO" id="GO:0046872">
    <property type="term" value="F:metal ion binding"/>
    <property type="evidence" value="ECO:0007669"/>
    <property type="project" value="UniProtKB-KW"/>
</dbReference>
<evidence type="ECO:0000259" key="7">
    <source>
        <dbReference type="Pfam" id="PF00149"/>
    </source>
</evidence>
<keyword evidence="4 6" id="KW-0472">Membrane</keyword>
<keyword evidence="6" id="KW-1133">Transmembrane helix</keyword>
<evidence type="ECO:0000256" key="3">
    <source>
        <dbReference type="ARBA" id="ARBA00022723"/>
    </source>
</evidence>
<proteinExistence type="predicted"/>
<evidence type="ECO:0000256" key="5">
    <source>
        <dbReference type="ARBA" id="ARBA00023211"/>
    </source>
</evidence>
<dbReference type="SUPFAM" id="SSF56300">
    <property type="entry name" value="Metallo-dependent phosphatases"/>
    <property type="match status" value="1"/>
</dbReference>
<reference evidence="8 9" key="1">
    <citation type="submission" date="2019-09" db="EMBL/GenBank/DDBJ databases">
        <title>Sulfurimonas gotlandica sp. nov., a chemoautotrophic and psychrotolerant epsilonproteobacterium isolated from a pelagic redoxcline, and an emended description of the genus Sulfurimonas.</title>
        <authorList>
            <person name="Wang S."/>
            <person name="Jiang L."/>
            <person name="Shao S."/>
        </authorList>
    </citation>
    <scope>NUCLEOTIDE SEQUENCE [LARGE SCALE GENOMIC DNA]</scope>
    <source>
        <strain evidence="8 9">GYSZ_1</strain>
    </source>
</reference>
<sequence>MIEIKEGAFIVSDAHYSRKRLELLNFFKDIQNKKLKPTQLILMGDMFDLLFGGINRTVKRNQELVDILNEISKDIELIYLEGNHDFNLKKVFKNAKVFKISQQPVECVTNGKKTYLAHGDFASNTGYKVYTAVIRNRFVLFVLNIINIIFNNIILKKLDFYLDKKDDCNTIENFEKIIKNRLDEKFECEYFIEGHFHQNKKIEFEKFHYINLAAFACNQRYFIVRFANKELLHSNKYLGD</sequence>
<evidence type="ECO:0000313" key="8">
    <source>
        <dbReference type="EMBL" id="QFR49754.1"/>
    </source>
</evidence>
<organism evidence="8 9">
    <name type="scientific">Sulfurimonas lithotrophica</name>
    <dbReference type="NCBI Taxonomy" id="2590022"/>
    <lineage>
        <taxon>Bacteria</taxon>
        <taxon>Pseudomonadati</taxon>
        <taxon>Campylobacterota</taxon>
        <taxon>Epsilonproteobacteria</taxon>
        <taxon>Campylobacterales</taxon>
        <taxon>Sulfurimonadaceae</taxon>
        <taxon>Sulfurimonas</taxon>
    </lineage>
</organism>
<dbReference type="AlphaFoldDB" id="A0A5P8P246"/>